<evidence type="ECO:0000256" key="7">
    <source>
        <dbReference type="ARBA" id="ARBA00022989"/>
    </source>
</evidence>
<dbReference type="InterPro" id="IPR012902">
    <property type="entry name" value="N_methyl_site"/>
</dbReference>
<keyword evidence="8 10" id="KW-0472">Membrane</keyword>
<dbReference type="NCBIfam" id="TIGR01708">
    <property type="entry name" value="typeII_sec_gspH"/>
    <property type="match status" value="1"/>
</dbReference>
<keyword evidence="6 10" id="KW-0812">Transmembrane</keyword>
<dbReference type="GO" id="GO:0005886">
    <property type="term" value="C:plasma membrane"/>
    <property type="evidence" value="ECO:0007669"/>
    <property type="project" value="UniProtKB-SubCell"/>
</dbReference>
<accession>A0A3B1A0Y2</accession>
<dbReference type="PRINTS" id="PR00885">
    <property type="entry name" value="BCTERIALGSPH"/>
</dbReference>
<dbReference type="InterPro" id="IPR002416">
    <property type="entry name" value="T2SS_protein-GspH"/>
</dbReference>
<evidence type="ECO:0000256" key="9">
    <source>
        <dbReference type="ARBA" id="ARBA00030775"/>
    </source>
</evidence>
<dbReference type="AlphaFoldDB" id="A0A3B1A0Y2"/>
<dbReference type="InterPro" id="IPR045584">
    <property type="entry name" value="Pilin-like"/>
</dbReference>
<protein>
    <recommendedName>
        <fullName evidence="2">Type II secretion system protein H</fullName>
    </recommendedName>
    <alternativeName>
        <fullName evidence="9">General secretion pathway protein H</fullName>
    </alternativeName>
</protein>
<keyword evidence="5" id="KW-0997">Cell inner membrane</keyword>
<dbReference type="PROSITE" id="PS00409">
    <property type="entry name" value="PROKAR_NTER_METHYL"/>
    <property type="match status" value="1"/>
</dbReference>
<dbReference type="GO" id="GO:0015628">
    <property type="term" value="P:protein secretion by the type II secretion system"/>
    <property type="evidence" value="ECO:0007669"/>
    <property type="project" value="InterPro"/>
</dbReference>
<evidence type="ECO:0000256" key="5">
    <source>
        <dbReference type="ARBA" id="ARBA00022519"/>
    </source>
</evidence>
<evidence type="ECO:0000256" key="6">
    <source>
        <dbReference type="ARBA" id="ARBA00022692"/>
    </source>
</evidence>
<evidence type="ECO:0000256" key="1">
    <source>
        <dbReference type="ARBA" id="ARBA00004377"/>
    </source>
</evidence>
<evidence type="ECO:0000256" key="8">
    <source>
        <dbReference type="ARBA" id="ARBA00023136"/>
    </source>
</evidence>
<dbReference type="Pfam" id="PF07963">
    <property type="entry name" value="N_methyl"/>
    <property type="match status" value="1"/>
</dbReference>
<organism evidence="11">
    <name type="scientific">hydrothermal vent metagenome</name>
    <dbReference type="NCBI Taxonomy" id="652676"/>
    <lineage>
        <taxon>unclassified sequences</taxon>
        <taxon>metagenomes</taxon>
        <taxon>ecological metagenomes</taxon>
    </lineage>
</organism>
<evidence type="ECO:0000256" key="4">
    <source>
        <dbReference type="ARBA" id="ARBA00022481"/>
    </source>
</evidence>
<dbReference type="InterPro" id="IPR049875">
    <property type="entry name" value="TypeII_GspH"/>
</dbReference>
<dbReference type="SUPFAM" id="SSF54523">
    <property type="entry name" value="Pili subunits"/>
    <property type="match status" value="1"/>
</dbReference>
<evidence type="ECO:0000256" key="3">
    <source>
        <dbReference type="ARBA" id="ARBA00022475"/>
    </source>
</evidence>
<dbReference type="EMBL" id="UOFT01000016">
    <property type="protein sequence ID" value="VAW91789.1"/>
    <property type="molecule type" value="Genomic_DNA"/>
</dbReference>
<keyword evidence="3" id="KW-1003">Cell membrane</keyword>
<sequence>MHIRRQVLTQSKAAKVHGFTLIEIMVVIAIMGIMLGLGMFAFGDGGLSDKLEQESQRLYGLIKLAQEESILQSKELALELDRDGYVFKQLYDDKWVDITADKIFRKRSLTAGIELSLEVEDVKLVLNSIKEENEPIRIYILSSGELTPFDITLKITDLEQFFKITGQANGQLILEKQDV</sequence>
<evidence type="ECO:0000313" key="11">
    <source>
        <dbReference type="EMBL" id="VAW91789.1"/>
    </source>
</evidence>
<dbReference type="Gene3D" id="3.55.40.10">
    <property type="entry name" value="minor pseudopilin epsh domain"/>
    <property type="match status" value="1"/>
</dbReference>
<keyword evidence="4" id="KW-0488">Methylation</keyword>
<comment type="subcellular location">
    <subcellularLocation>
        <location evidence="1">Cell inner membrane</location>
        <topology evidence="1">Single-pass membrane protein</topology>
    </subcellularLocation>
</comment>
<feature type="transmembrane region" description="Helical" evidence="10">
    <location>
        <begin position="21"/>
        <end position="42"/>
    </location>
</feature>
<name>A0A3B1A0Y2_9ZZZZ</name>
<proteinExistence type="predicted"/>
<evidence type="ECO:0000256" key="10">
    <source>
        <dbReference type="SAM" id="Phobius"/>
    </source>
</evidence>
<reference evidence="11" key="1">
    <citation type="submission" date="2018-06" db="EMBL/GenBank/DDBJ databases">
        <authorList>
            <person name="Zhirakovskaya E."/>
        </authorList>
    </citation>
    <scope>NUCLEOTIDE SEQUENCE</scope>
</reference>
<dbReference type="NCBIfam" id="TIGR02532">
    <property type="entry name" value="IV_pilin_GFxxxE"/>
    <property type="match status" value="1"/>
</dbReference>
<gene>
    <name evidence="11" type="ORF">MNBD_GAMMA23-127</name>
</gene>
<evidence type="ECO:0000256" key="2">
    <source>
        <dbReference type="ARBA" id="ARBA00021549"/>
    </source>
</evidence>
<keyword evidence="7 10" id="KW-1133">Transmembrane helix</keyword>
<dbReference type="GO" id="GO:0015627">
    <property type="term" value="C:type II protein secretion system complex"/>
    <property type="evidence" value="ECO:0007669"/>
    <property type="project" value="InterPro"/>
</dbReference>